<gene>
    <name evidence="1" type="ORF">SCALOS_LOCUS10442</name>
</gene>
<protein>
    <submittedName>
        <fullName evidence="1">9651_t:CDS:1</fullName>
    </submittedName>
</protein>
<organism evidence="1 2">
    <name type="scientific">Scutellospora calospora</name>
    <dbReference type="NCBI Taxonomy" id="85575"/>
    <lineage>
        <taxon>Eukaryota</taxon>
        <taxon>Fungi</taxon>
        <taxon>Fungi incertae sedis</taxon>
        <taxon>Mucoromycota</taxon>
        <taxon>Glomeromycotina</taxon>
        <taxon>Glomeromycetes</taxon>
        <taxon>Diversisporales</taxon>
        <taxon>Gigasporaceae</taxon>
        <taxon>Scutellospora</taxon>
    </lineage>
</organism>
<dbReference type="Proteomes" id="UP000789860">
    <property type="component" value="Unassembled WGS sequence"/>
</dbReference>
<reference evidence="1" key="1">
    <citation type="submission" date="2021-06" db="EMBL/GenBank/DDBJ databases">
        <authorList>
            <person name="Kallberg Y."/>
            <person name="Tangrot J."/>
            <person name="Rosling A."/>
        </authorList>
    </citation>
    <scope>NUCLEOTIDE SEQUENCE</scope>
    <source>
        <strain evidence="1">AU212A</strain>
    </source>
</reference>
<sequence length="98" mass="11377">MDEIRGRVTIALIFNTTLRAQTRKKENERKWKGTIYKTRPTNQPWFDPARLSKKRKDADGETWPSPHACQGCPAIPLLEDLLPPTVTFDYHEARLQSQ</sequence>
<dbReference type="EMBL" id="CAJVPM010038873">
    <property type="protein sequence ID" value="CAG8699372.1"/>
    <property type="molecule type" value="Genomic_DNA"/>
</dbReference>
<evidence type="ECO:0000313" key="1">
    <source>
        <dbReference type="EMBL" id="CAG8699372.1"/>
    </source>
</evidence>
<name>A0ACA9PBE1_9GLOM</name>
<keyword evidence="2" id="KW-1185">Reference proteome</keyword>
<proteinExistence type="predicted"/>
<feature type="non-terminal residue" evidence="1">
    <location>
        <position position="98"/>
    </location>
</feature>
<comment type="caution">
    <text evidence="1">The sequence shown here is derived from an EMBL/GenBank/DDBJ whole genome shotgun (WGS) entry which is preliminary data.</text>
</comment>
<accession>A0ACA9PBE1</accession>
<evidence type="ECO:0000313" key="2">
    <source>
        <dbReference type="Proteomes" id="UP000789860"/>
    </source>
</evidence>